<accession>A0A9D4J0D2</accession>
<proteinExistence type="predicted"/>
<organism evidence="1 2">
    <name type="scientific">Dreissena polymorpha</name>
    <name type="common">Zebra mussel</name>
    <name type="synonym">Mytilus polymorpha</name>
    <dbReference type="NCBI Taxonomy" id="45954"/>
    <lineage>
        <taxon>Eukaryota</taxon>
        <taxon>Metazoa</taxon>
        <taxon>Spiralia</taxon>
        <taxon>Lophotrochozoa</taxon>
        <taxon>Mollusca</taxon>
        <taxon>Bivalvia</taxon>
        <taxon>Autobranchia</taxon>
        <taxon>Heteroconchia</taxon>
        <taxon>Euheterodonta</taxon>
        <taxon>Imparidentia</taxon>
        <taxon>Neoheterodontei</taxon>
        <taxon>Myida</taxon>
        <taxon>Dreissenoidea</taxon>
        <taxon>Dreissenidae</taxon>
        <taxon>Dreissena</taxon>
    </lineage>
</organism>
<keyword evidence="2" id="KW-1185">Reference proteome</keyword>
<reference evidence="1" key="2">
    <citation type="submission" date="2020-11" db="EMBL/GenBank/DDBJ databases">
        <authorList>
            <person name="McCartney M.A."/>
            <person name="Auch B."/>
            <person name="Kono T."/>
            <person name="Mallez S."/>
            <person name="Becker A."/>
            <person name="Gohl D.M."/>
            <person name="Silverstein K.A.T."/>
            <person name="Koren S."/>
            <person name="Bechman K.B."/>
            <person name="Herman A."/>
            <person name="Abrahante J.E."/>
            <person name="Garbe J."/>
        </authorList>
    </citation>
    <scope>NUCLEOTIDE SEQUENCE</scope>
    <source>
        <strain evidence="1">Duluth1</strain>
        <tissue evidence="1">Whole animal</tissue>
    </source>
</reference>
<dbReference type="AlphaFoldDB" id="A0A9D4J0D2"/>
<gene>
    <name evidence="1" type="ORF">DPMN_169238</name>
</gene>
<dbReference type="Proteomes" id="UP000828390">
    <property type="component" value="Unassembled WGS sequence"/>
</dbReference>
<reference evidence="1" key="1">
    <citation type="journal article" date="2019" name="bioRxiv">
        <title>The Genome of the Zebra Mussel, Dreissena polymorpha: A Resource for Invasive Species Research.</title>
        <authorList>
            <person name="McCartney M.A."/>
            <person name="Auch B."/>
            <person name="Kono T."/>
            <person name="Mallez S."/>
            <person name="Zhang Y."/>
            <person name="Obille A."/>
            <person name="Becker A."/>
            <person name="Abrahante J.E."/>
            <person name="Garbe J."/>
            <person name="Badalamenti J.P."/>
            <person name="Herman A."/>
            <person name="Mangelson H."/>
            <person name="Liachko I."/>
            <person name="Sullivan S."/>
            <person name="Sone E.D."/>
            <person name="Koren S."/>
            <person name="Silverstein K.A.T."/>
            <person name="Beckman K.B."/>
            <person name="Gohl D.M."/>
        </authorList>
    </citation>
    <scope>NUCLEOTIDE SEQUENCE</scope>
    <source>
        <strain evidence="1">Duluth1</strain>
        <tissue evidence="1">Whole animal</tissue>
    </source>
</reference>
<evidence type="ECO:0000313" key="1">
    <source>
        <dbReference type="EMBL" id="KAH3791028.1"/>
    </source>
</evidence>
<protein>
    <submittedName>
        <fullName evidence="1">Uncharacterized protein</fullName>
    </submittedName>
</protein>
<dbReference type="EMBL" id="JAIWYP010000008">
    <property type="protein sequence ID" value="KAH3791028.1"/>
    <property type="molecule type" value="Genomic_DNA"/>
</dbReference>
<sequence>MAAMFFLSPIWTTFKLVGNINKNTILKRLHDDLANLVTSRVFTRKTCAHWRPSSRVTSTVFTTFELGQGIIGTNCLTKFHDDRTRNVTFRVFARRNLVDGRTTDKR</sequence>
<name>A0A9D4J0D2_DREPO</name>
<comment type="caution">
    <text evidence="1">The sequence shown here is derived from an EMBL/GenBank/DDBJ whole genome shotgun (WGS) entry which is preliminary data.</text>
</comment>
<evidence type="ECO:0000313" key="2">
    <source>
        <dbReference type="Proteomes" id="UP000828390"/>
    </source>
</evidence>